<dbReference type="InterPro" id="IPR006098">
    <property type="entry name" value="MMCoA_mutase_a_cat"/>
</dbReference>
<evidence type="ECO:0000256" key="6">
    <source>
        <dbReference type="ARBA" id="ARBA00023285"/>
    </source>
</evidence>
<dbReference type="SUPFAM" id="SSF52242">
    <property type="entry name" value="Cobalamin (vitamin B12)-binding domain"/>
    <property type="match status" value="1"/>
</dbReference>
<dbReference type="RefSeq" id="WP_138161447.1">
    <property type="nucleotide sequence ID" value="NZ_VAUA01000001.1"/>
</dbReference>
<name>A0ABY2V0J4_9RHOB</name>
<dbReference type="NCBIfam" id="TIGR00640">
    <property type="entry name" value="acid_CoA_mut_C"/>
    <property type="match status" value="1"/>
</dbReference>
<keyword evidence="3" id="KW-0846">Cobalamin</keyword>
<gene>
    <name evidence="8" type="ORF">FEE96_02700</name>
</gene>
<dbReference type="InterPro" id="IPR036724">
    <property type="entry name" value="Cobalamin-bd_sf"/>
</dbReference>
<dbReference type="Gene3D" id="3.40.50.280">
    <property type="entry name" value="Cobalamin-binding domain"/>
    <property type="match status" value="1"/>
</dbReference>
<dbReference type="Gene3D" id="3.20.20.240">
    <property type="entry name" value="Methylmalonyl-CoA mutase"/>
    <property type="match status" value="1"/>
</dbReference>
<dbReference type="InterPro" id="IPR006099">
    <property type="entry name" value="MeMalonylCoA_mutase_a/b_cat"/>
</dbReference>
<organism evidence="8 9">
    <name type="scientific">Parasedimentitalea maritima</name>
    <dbReference type="NCBI Taxonomy" id="2578117"/>
    <lineage>
        <taxon>Bacteria</taxon>
        <taxon>Pseudomonadati</taxon>
        <taxon>Pseudomonadota</taxon>
        <taxon>Alphaproteobacteria</taxon>
        <taxon>Rhodobacterales</taxon>
        <taxon>Paracoccaceae</taxon>
        <taxon>Parasedimentitalea</taxon>
    </lineage>
</organism>
<keyword evidence="5" id="KW-0413">Isomerase</keyword>
<protein>
    <submittedName>
        <fullName evidence="8">Protein meaA</fullName>
    </submittedName>
</protein>
<dbReference type="InterPro" id="IPR006159">
    <property type="entry name" value="Acid_CoA_mut_C"/>
</dbReference>
<comment type="caution">
    <text evidence="8">The sequence shown here is derived from an EMBL/GenBank/DDBJ whole genome shotgun (WGS) entry which is preliminary data.</text>
</comment>
<dbReference type="CDD" id="cd02071">
    <property type="entry name" value="MM_CoA_mut_B12_BD"/>
    <property type="match status" value="1"/>
</dbReference>
<dbReference type="InterPro" id="IPR016176">
    <property type="entry name" value="Cbl-dep_enz_cat"/>
</dbReference>
<evidence type="ECO:0000256" key="1">
    <source>
        <dbReference type="ARBA" id="ARBA00001922"/>
    </source>
</evidence>
<evidence type="ECO:0000259" key="7">
    <source>
        <dbReference type="PROSITE" id="PS51332"/>
    </source>
</evidence>
<dbReference type="EMBL" id="VAUA01000001">
    <property type="protein sequence ID" value="TLP69213.1"/>
    <property type="molecule type" value="Genomic_DNA"/>
</dbReference>
<evidence type="ECO:0000313" key="9">
    <source>
        <dbReference type="Proteomes" id="UP000305041"/>
    </source>
</evidence>
<evidence type="ECO:0000256" key="3">
    <source>
        <dbReference type="ARBA" id="ARBA00022628"/>
    </source>
</evidence>
<dbReference type="NCBIfam" id="TIGR00641">
    <property type="entry name" value="acid_CoA_mut_N"/>
    <property type="match status" value="1"/>
</dbReference>
<evidence type="ECO:0000256" key="2">
    <source>
        <dbReference type="ARBA" id="ARBA00008465"/>
    </source>
</evidence>
<dbReference type="InterPro" id="IPR006158">
    <property type="entry name" value="Cobalamin-bd"/>
</dbReference>
<keyword evidence="9" id="KW-1185">Reference proteome</keyword>
<feature type="domain" description="B12-binding" evidence="7">
    <location>
        <begin position="526"/>
        <end position="654"/>
    </location>
</feature>
<evidence type="ECO:0000256" key="5">
    <source>
        <dbReference type="ARBA" id="ARBA00023235"/>
    </source>
</evidence>
<keyword evidence="4" id="KW-0479">Metal-binding</keyword>
<dbReference type="PROSITE" id="PS51332">
    <property type="entry name" value="B12_BINDING"/>
    <property type="match status" value="1"/>
</dbReference>
<reference evidence="8 9" key="1">
    <citation type="submission" date="2019-05" db="EMBL/GenBank/DDBJ databases">
        <title>Draft genome sequence of Pelagicola sp. DSW4-44.</title>
        <authorList>
            <person name="Oh J."/>
        </authorList>
    </citation>
    <scope>NUCLEOTIDE SEQUENCE [LARGE SCALE GENOMIC DNA]</scope>
    <source>
        <strain evidence="8 9">DSW4-44</strain>
    </source>
</reference>
<dbReference type="SUPFAM" id="SSF51703">
    <property type="entry name" value="Cobalamin (vitamin B12)-dependent enzymes"/>
    <property type="match status" value="1"/>
</dbReference>
<accession>A0ABY2V0J4</accession>
<comment type="cofactor">
    <cofactor evidence="1">
        <name>adenosylcob(III)alamin</name>
        <dbReference type="ChEBI" id="CHEBI:18408"/>
    </cofactor>
</comment>
<evidence type="ECO:0000313" key="8">
    <source>
        <dbReference type="EMBL" id="TLP69213.1"/>
    </source>
</evidence>
<dbReference type="Proteomes" id="UP000305041">
    <property type="component" value="Unassembled WGS sequence"/>
</dbReference>
<sequence>MTNTDHQQGKSDRPWLIRTYAGHSTATASNALYRSNLAKGQTGLSVAFDLPTQTGYDSDHTLARGEVGKVGVPVCHLGDMRALFDQIPLDQMNTSMTINATAPWLLSLYIAVAEEQGADIRGLQGTVQNDLIKEYLSRGTYICPPKPSLKMIADVAEYCYSNVPKWNPMNVCSYHLQEAGATPEQELAFALATGQAVLDELQPRVPAEDFPALVGRISFFVNAGIRFVTEMCKMRAFVDLWDEICETRYGVSDPKFRRFRYGVQVNSLGLTEQQPENNVYRILIEMLAVTLSKKARARAVQLPAWNEALGLPRPWDQQWSMRMQQILAYETDLLEYEDLFEGNPAVDRKVEELKTGARAELANLEGMGGAVASIEYMKSRLVDSNAERLNRIERNETIVVGVNRWTEGEPSPLQTEDGGIMVVDPAVEQEQISRLNDWRQDRDDAEVQAALVALRAAAKAGDNIMPPSIAAAKAGVTTGEWAEEMRKAHGTYRGPTGVSGSVSNKTEGLDELREKVDVVSDKLGRRLKFLVGKPGLDGHSNGAEQIAFRARDCGMDISYDGIRLTPAELVAAAIEDQAHVVGLSILSGSHLPLVQETIDRMRAAGLAHIPVIVGGIIPDDDANTLKQMGVARVYTPKDFELNSIMSDIAILATP</sequence>
<dbReference type="PANTHER" id="PTHR48101:SF3">
    <property type="entry name" value="COENZYME B12-DEPENDENT MUTASE"/>
    <property type="match status" value="1"/>
</dbReference>
<dbReference type="Pfam" id="PF01642">
    <property type="entry name" value="MM_CoA_mutase"/>
    <property type="match status" value="1"/>
</dbReference>
<keyword evidence="6" id="KW-0170">Cobalt</keyword>
<evidence type="ECO:0000256" key="4">
    <source>
        <dbReference type="ARBA" id="ARBA00022723"/>
    </source>
</evidence>
<dbReference type="PANTHER" id="PTHR48101">
    <property type="entry name" value="METHYLMALONYL-COA MUTASE, MITOCHONDRIAL-RELATED"/>
    <property type="match status" value="1"/>
</dbReference>
<dbReference type="Pfam" id="PF02310">
    <property type="entry name" value="B12-binding"/>
    <property type="match status" value="1"/>
</dbReference>
<comment type="similarity">
    <text evidence="2">Belongs to the methylmalonyl-CoA mutase family.</text>
</comment>
<proteinExistence type="inferred from homology"/>